<comment type="similarity">
    <text evidence="1">Belongs to the GST superfamily.</text>
</comment>
<feature type="domain" description="GST C-terminal" evidence="3">
    <location>
        <begin position="95"/>
        <end position="221"/>
    </location>
</feature>
<dbReference type="PROSITE" id="PS50405">
    <property type="entry name" value="GST_CTER"/>
    <property type="match status" value="1"/>
</dbReference>
<evidence type="ECO:0008006" key="6">
    <source>
        <dbReference type="Google" id="ProtNLM"/>
    </source>
</evidence>
<dbReference type="Proteomes" id="UP000754883">
    <property type="component" value="Unassembled WGS sequence"/>
</dbReference>
<dbReference type="SUPFAM" id="SSF52833">
    <property type="entry name" value="Thioredoxin-like"/>
    <property type="match status" value="1"/>
</dbReference>
<evidence type="ECO:0000259" key="3">
    <source>
        <dbReference type="PROSITE" id="PS50405"/>
    </source>
</evidence>
<dbReference type="CDD" id="cd03057">
    <property type="entry name" value="GST_N_Beta"/>
    <property type="match status" value="1"/>
</dbReference>
<dbReference type="InterPro" id="IPR004045">
    <property type="entry name" value="Glutathione_S-Trfase_N"/>
</dbReference>
<gene>
    <name evidence="4" type="ORF">CBYS24578_00018451</name>
</gene>
<dbReference type="InterPro" id="IPR036249">
    <property type="entry name" value="Thioredoxin-like_sf"/>
</dbReference>
<dbReference type="Gene3D" id="1.20.1050.10">
    <property type="match status" value="1"/>
</dbReference>
<evidence type="ECO:0000256" key="1">
    <source>
        <dbReference type="ARBA" id="ARBA00007409"/>
    </source>
</evidence>
<dbReference type="SFLD" id="SFLDG00358">
    <property type="entry name" value="Main_(cytGST)"/>
    <property type="match status" value="1"/>
</dbReference>
<feature type="domain" description="GST N-terminal" evidence="2">
    <location>
        <begin position="1"/>
        <end position="90"/>
    </location>
</feature>
<dbReference type="AlphaFoldDB" id="A0A9N9U9U7"/>
<dbReference type="SUPFAM" id="SSF47616">
    <property type="entry name" value="GST C-terminal domain-like"/>
    <property type="match status" value="1"/>
</dbReference>
<name>A0A9N9U9U7_9HYPO</name>
<comment type="caution">
    <text evidence="4">The sequence shown here is derived from an EMBL/GenBank/DDBJ whole genome shotgun (WGS) entry which is preliminary data.</text>
</comment>
<evidence type="ECO:0000259" key="2">
    <source>
        <dbReference type="PROSITE" id="PS50404"/>
    </source>
</evidence>
<keyword evidence="5" id="KW-1185">Reference proteome</keyword>
<dbReference type="PROSITE" id="PS50404">
    <property type="entry name" value="GST_NTER"/>
    <property type="match status" value="1"/>
</dbReference>
<protein>
    <recommendedName>
        <fullName evidence="6">Glutathione S-transferase</fullName>
    </recommendedName>
</protein>
<dbReference type="CDD" id="cd03188">
    <property type="entry name" value="GST_C_Beta"/>
    <property type="match status" value="1"/>
</dbReference>
<proteinExistence type="inferred from homology"/>
<dbReference type="PANTHER" id="PTHR44051">
    <property type="entry name" value="GLUTATHIONE S-TRANSFERASE-RELATED"/>
    <property type="match status" value="1"/>
</dbReference>
<dbReference type="Gene3D" id="3.40.30.10">
    <property type="entry name" value="Glutaredoxin"/>
    <property type="match status" value="1"/>
</dbReference>
<organism evidence="4 5">
    <name type="scientific">Clonostachys byssicola</name>
    <dbReference type="NCBI Taxonomy" id="160290"/>
    <lineage>
        <taxon>Eukaryota</taxon>
        <taxon>Fungi</taxon>
        <taxon>Dikarya</taxon>
        <taxon>Ascomycota</taxon>
        <taxon>Pezizomycotina</taxon>
        <taxon>Sordariomycetes</taxon>
        <taxon>Hypocreomycetidae</taxon>
        <taxon>Hypocreales</taxon>
        <taxon>Bionectriaceae</taxon>
        <taxon>Clonostachys</taxon>
    </lineage>
</organism>
<sequence length="222" mass="24855">MPDLVLYRANGACSLAPHIMLNELGLPFKSVVQGSSPKSTLPPTVEIDIDEYRRTIHPQGYVPALRADDVILTENAAVMSYLARLKPERKLGGSSPLEQAQVISWLSFLSGFVQGQAWTPHWIPSRFTTSEDASQLEQISSKAKVKVDYGYDLIEQRLKGLFAVGEADTVVDFYLIVFYNWGQNYGVDMSRYPKFGALIARMEQKQSVRDTIKAEGLALYFD</sequence>
<dbReference type="EMBL" id="CABFNO020001320">
    <property type="protein sequence ID" value="CAG9980900.1"/>
    <property type="molecule type" value="Genomic_DNA"/>
</dbReference>
<dbReference type="Pfam" id="PF13409">
    <property type="entry name" value="GST_N_2"/>
    <property type="match status" value="1"/>
</dbReference>
<reference evidence="4 5" key="2">
    <citation type="submission" date="2021-10" db="EMBL/GenBank/DDBJ databases">
        <authorList>
            <person name="Piombo E."/>
        </authorList>
    </citation>
    <scope>NUCLEOTIDE SEQUENCE [LARGE SCALE GENOMIC DNA]</scope>
</reference>
<evidence type="ECO:0000313" key="4">
    <source>
        <dbReference type="EMBL" id="CAG9980900.1"/>
    </source>
</evidence>
<reference evidence="5" key="1">
    <citation type="submission" date="2019-06" db="EMBL/GenBank/DDBJ databases">
        <authorList>
            <person name="Broberg M."/>
        </authorList>
    </citation>
    <scope>NUCLEOTIDE SEQUENCE [LARGE SCALE GENOMIC DNA]</scope>
</reference>
<dbReference type="InterPro" id="IPR040079">
    <property type="entry name" value="Glutathione_S-Trfase"/>
</dbReference>
<dbReference type="SFLD" id="SFLDS00019">
    <property type="entry name" value="Glutathione_Transferase_(cytos"/>
    <property type="match status" value="1"/>
</dbReference>
<dbReference type="PANTHER" id="PTHR44051:SF8">
    <property type="entry name" value="GLUTATHIONE S-TRANSFERASE GSTA"/>
    <property type="match status" value="1"/>
</dbReference>
<dbReference type="OrthoDB" id="2309723at2759"/>
<dbReference type="InterPro" id="IPR010987">
    <property type="entry name" value="Glutathione-S-Trfase_C-like"/>
</dbReference>
<accession>A0A9N9U9U7</accession>
<dbReference type="InterPro" id="IPR036282">
    <property type="entry name" value="Glutathione-S-Trfase_C_sf"/>
</dbReference>
<evidence type="ECO:0000313" key="5">
    <source>
        <dbReference type="Proteomes" id="UP000754883"/>
    </source>
</evidence>